<accession>A0A2R8CH67</accession>
<dbReference type="OrthoDB" id="9176779at2"/>
<dbReference type="Proteomes" id="UP000244934">
    <property type="component" value="Unassembled WGS sequence"/>
</dbReference>
<name>A0A2R8CH67_9GAMM</name>
<feature type="domain" description="EAL" evidence="2">
    <location>
        <begin position="270"/>
        <end position="518"/>
    </location>
</feature>
<dbReference type="PANTHER" id="PTHR44757:SF2">
    <property type="entry name" value="BIOFILM ARCHITECTURE MAINTENANCE PROTEIN MBAA"/>
    <property type="match status" value="1"/>
</dbReference>
<feature type="domain" description="GGDEF" evidence="3">
    <location>
        <begin position="128"/>
        <end position="261"/>
    </location>
</feature>
<dbReference type="InterPro" id="IPR052155">
    <property type="entry name" value="Biofilm_reg_signaling"/>
</dbReference>
<proteinExistence type="predicted"/>
<dbReference type="PANTHER" id="PTHR44757">
    <property type="entry name" value="DIGUANYLATE CYCLASE DGCP"/>
    <property type="match status" value="1"/>
</dbReference>
<dbReference type="InterPro" id="IPR000160">
    <property type="entry name" value="GGDEF_dom"/>
</dbReference>
<dbReference type="AlphaFoldDB" id="A0A2R8CH67"/>
<evidence type="ECO:0000256" key="1">
    <source>
        <dbReference type="SAM" id="Phobius"/>
    </source>
</evidence>
<dbReference type="Gene3D" id="3.20.20.450">
    <property type="entry name" value="EAL domain"/>
    <property type="match status" value="1"/>
</dbReference>
<dbReference type="SMART" id="SM00267">
    <property type="entry name" value="GGDEF"/>
    <property type="match status" value="1"/>
</dbReference>
<dbReference type="InterPro" id="IPR035919">
    <property type="entry name" value="EAL_sf"/>
</dbReference>
<protein>
    <submittedName>
        <fullName evidence="4">Putative signaling protein CC_0091</fullName>
    </submittedName>
</protein>
<dbReference type="RefSeq" id="WP_108841127.1">
    <property type="nucleotide sequence ID" value="NZ_ONZI01000001.1"/>
</dbReference>
<dbReference type="SMART" id="SM00052">
    <property type="entry name" value="EAL"/>
    <property type="match status" value="1"/>
</dbReference>
<dbReference type="NCBIfam" id="TIGR00254">
    <property type="entry name" value="GGDEF"/>
    <property type="match status" value="1"/>
</dbReference>
<dbReference type="Pfam" id="PF00563">
    <property type="entry name" value="EAL"/>
    <property type="match status" value="1"/>
</dbReference>
<evidence type="ECO:0000259" key="2">
    <source>
        <dbReference type="PROSITE" id="PS50883"/>
    </source>
</evidence>
<dbReference type="InterPro" id="IPR043128">
    <property type="entry name" value="Rev_trsase/Diguanyl_cyclase"/>
</dbReference>
<dbReference type="SUPFAM" id="SSF141868">
    <property type="entry name" value="EAL domain-like"/>
    <property type="match status" value="1"/>
</dbReference>
<keyword evidence="5" id="KW-1185">Reference proteome</keyword>
<dbReference type="CDD" id="cd01949">
    <property type="entry name" value="GGDEF"/>
    <property type="match status" value="1"/>
</dbReference>
<feature type="transmembrane region" description="Helical" evidence="1">
    <location>
        <begin position="57"/>
        <end position="81"/>
    </location>
</feature>
<dbReference type="InterPro" id="IPR001633">
    <property type="entry name" value="EAL_dom"/>
</dbReference>
<dbReference type="Gene3D" id="3.30.70.270">
    <property type="match status" value="1"/>
</dbReference>
<dbReference type="EMBL" id="ONZI01000001">
    <property type="protein sequence ID" value="SPJ32231.1"/>
    <property type="molecule type" value="Genomic_DNA"/>
</dbReference>
<evidence type="ECO:0000313" key="5">
    <source>
        <dbReference type="Proteomes" id="UP000244934"/>
    </source>
</evidence>
<keyword evidence="1" id="KW-0472">Membrane</keyword>
<dbReference type="PROSITE" id="PS50887">
    <property type="entry name" value="GGDEF"/>
    <property type="match status" value="1"/>
</dbReference>
<dbReference type="CDD" id="cd01948">
    <property type="entry name" value="EAL"/>
    <property type="match status" value="1"/>
</dbReference>
<dbReference type="InterPro" id="IPR029787">
    <property type="entry name" value="Nucleotide_cyclase"/>
</dbReference>
<sequence length="558" mass="62775">MRTKSYLLRQGLVLFAATLVILLLIAVTWEFWLEAPAFRLLGWGEPPDLDIISRWRFILTCTGFAAMAMVVPWMLSLRVIWRLRHRYRQLLAARARSHHLARHDALTDLMNRPHFMTRLHARVSPLLEQTALLVIDLDAFQKVNDAHGSTAGDYALRRIAGRLNQVQTVGDPLLGRLGGDEFVVALTGALSRHDLFDQAQALRRQIRQPLVCGNRRESLEATIGIAIAPLHATSADQLLAAAYDAMHEAKRCGENIRMQENCLPDAQQADAHRAQRLRQALDAGEIVPFYQPVVALSNRKTVGVEMLARWQHPERGLVPPDEFIPLIETLGLMPEMTRHLLVQAMSDARQWPGECFLAVNITASYLEDEAFVMQMATLLKAHAFPADRLEVEITENVLIERLDIVQENLTRLHDMGVRVSLDDFGTGYSGLYHLARLDVDKIKIDRSFFNAEEIRQDNLVRMIITMGRSLGMGVVAEGIEDERLAEHLAQQGCHFGQGYLFGRPMPAQALREHLMSGSHEAARLDTGDLTGPDDFSDEARDTGVRIEAEIRGPEDIRV</sequence>
<feature type="transmembrane region" description="Helical" evidence="1">
    <location>
        <begin position="12"/>
        <end position="32"/>
    </location>
</feature>
<keyword evidence="1" id="KW-1133">Transmembrane helix</keyword>
<dbReference type="Pfam" id="PF00990">
    <property type="entry name" value="GGDEF"/>
    <property type="match status" value="1"/>
</dbReference>
<evidence type="ECO:0000313" key="4">
    <source>
        <dbReference type="EMBL" id="SPJ32231.1"/>
    </source>
</evidence>
<organism evidence="4 5">
    <name type="scientific">Kushneria phyllosphaerae</name>
    <dbReference type="NCBI Taxonomy" id="2100822"/>
    <lineage>
        <taxon>Bacteria</taxon>
        <taxon>Pseudomonadati</taxon>
        <taxon>Pseudomonadota</taxon>
        <taxon>Gammaproteobacteria</taxon>
        <taxon>Oceanospirillales</taxon>
        <taxon>Halomonadaceae</taxon>
        <taxon>Kushneria</taxon>
    </lineage>
</organism>
<evidence type="ECO:0000259" key="3">
    <source>
        <dbReference type="PROSITE" id="PS50887"/>
    </source>
</evidence>
<dbReference type="PROSITE" id="PS50883">
    <property type="entry name" value="EAL"/>
    <property type="match status" value="1"/>
</dbReference>
<gene>
    <name evidence="4" type="ORF">KSP9073_00231</name>
</gene>
<reference evidence="5" key="1">
    <citation type="submission" date="2018-03" db="EMBL/GenBank/DDBJ databases">
        <authorList>
            <person name="Navarro De La Torre S."/>
        </authorList>
    </citation>
    <scope>NUCLEOTIDE SEQUENCE [LARGE SCALE GENOMIC DNA]</scope>
    <source>
        <strain evidence="5">EAod3</strain>
    </source>
</reference>
<dbReference type="SUPFAM" id="SSF55073">
    <property type="entry name" value="Nucleotide cyclase"/>
    <property type="match status" value="1"/>
</dbReference>
<keyword evidence="1" id="KW-0812">Transmembrane</keyword>